<dbReference type="Proteomes" id="UP000249390">
    <property type="component" value="Unassembled WGS sequence"/>
</dbReference>
<gene>
    <name evidence="1" type="ORF">DM860_010152</name>
</gene>
<comment type="caution">
    <text evidence="1">The sequence shown here is derived from an EMBL/GenBank/DDBJ whole genome shotgun (WGS) entry which is preliminary data.</text>
</comment>
<name>A0A328DA82_9ASTE</name>
<accession>A0A328DA82</accession>
<organism evidence="1 2">
    <name type="scientific">Cuscuta australis</name>
    <dbReference type="NCBI Taxonomy" id="267555"/>
    <lineage>
        <taxon>Eukaryota</taxon>
        <taxon>Viridiplantae</taxon>
        <taxon>Streptophyta</taxon>
        <taxon>Embryophyta</taxon>
        <taxon>Tracheophyta</taxon>
        <taxon>Spermatophyta</taxon>
        <taxon>Magnoliopsida</taxon>
        <taxon>eudicotyledons</taxon>
        <taxon>Gunneridae</taxon>
        <taxon>Pentapetalae</taxon>
        <taxon>asterids</taxon>
        <taxon>lamiids</taxon>
        <taxon>Solanales</taxon>
        <taxon>Convolvulaceae</taxon>
        <taxon>Cuscuteae</taxon>
        <taxon>Cuscuta</taxon>
        <taxon>Cuscuta subgen. Grammica</taxon>
        <taxon>Cuscuta sect. Cleistogrammica</taxon>
    </lineage>
</organism>
<keyword evidence="2" id="KW-1185">Reference proteome</keyword>
<proteinExistence type="predicted"/>
<evidence type="ECO:0000313" key="1">
    <source>
        <dbReference type="EMBL" id="RAL41358.1"/>
    </source>
</evidence>
<dbReference type="AlphaFoldDB" id="A0A328DA82"/>
<dbReference type="EMBL" id="NQVE01000188">
    <property type="protein sequence ID" value="RAL41358.1"/>
    <property type="molecule type" value="Genomic_DNA"/>
</dbReference>
<evidence type="ECO:0000313" key="2">
    <source>
        <dbReference type="Proteomes" id="UP000249390"/>
    </source>
</evidence>
<protein>
    <submittedName>
        <fullName evidence="1">Uncharacterized protein</fullName>
    </submittedName>
</protein>
<sequence length="153" mass="18094">MRNFSAFGAAFRECLNKIQSEVKKKRREFAGKAWDRLSKAALLSRCCRSLWQPCWYPFFSHKNEFHSTIKNVMDYKLDKLLQIVEKLSCKLQKADDRIGKIYAEMKVMDYKLDKLLQTDSSLLHLGQRVLVKLALSFTIYFENELKALSIRYR</sequence>
<reference evidence="1 2" key="1">
    <citation type="submission" date="2018-06" db="EMBL/GenBank/DDBJ databases">
        <title>The Genome of Cuscuta australis (Dodder) Provides Insight into the Evolution of Plant Parasitism.</title>
        <authorList>
            <person name="Liu H."/>
        </authorList>
    </citation>
    <scope>NUCLEOTIDE SEQUENCE [LARGE SCALE GENOMIC DNA]</scope>
    <source>
        <strain evidence="2">cv. Yunnan</strain>
        <tissue evidence="1">Vines</tissue>
    </source>
</reference>